<dbReference type="InterPro" id="IPR033309">
    <property type="entry name" value="Mus81"/>
</dbReference>
<dbReference type="InterPro" id="IPR047416">
    <property type="entry name" value="XPF_nuclease_Mus81"/>
</dbReference>
<name>A0AAD7MJ49_9AGAR</name>
<evidence type="ECO:0000256" key="15">
    <source>
        <dbReference type="ARBA" id="ARBA00058015"/>
    </source>
</evidence>
<dbReference type="Pfam" id="PF02732">
    <property type="entry name" value="ERCC4"/>
    <property type="match status" value="1"/>
</dbReference>
<sequence length="598" mass="67220">MPPAFNKQFLVRLQEFVDERDQGTNGYKAYKKAFNGLKAATKEYATPRDLHEVPGIGTKIIEKLERRYVLENGEEPAPQAPPKPRGRPKKRSAMEVESIELAPMPKRLSRLNARDPQQPPLGRPSSDDQVRDRIEAQTSWTEDGTQLLRMKVVYPASQATHPLAAHILFSREHQDGTVVAEMPEDAADPFPQCPGFAEAQVAPPARRSNVYLQRGASAVASGSRDNANNSDMRSAAAARSYASLSQATRPFSVSAPLPIIRSPSPDGAPTPDMLWTFPPFTLRIFKAGQYTIQLLLDARELNEKTICDRFRARGVDAATRTLNLGDVVWIAKQGAEECVLDVVLERKRLDDLVESIHKGRFQEQKFRLHQSGISSVLYLVEEYKLNQNNTPDQKKSRQKAISTTVSSTQVVDRFMVKETRSIDDTVSYLIAVTEELRRAHQNKDLHVIPTEMIHRQSYLNLQRHLRREKPTQCFVTSWHDYQALNKTQELVTVGNTWAQMLQCVKGMSAEKASGVLKRWETPRALWEAFRVAEMAEQEGMAREEEEAAKGKGKGKKKRSTVPEARLMLKGVSEAEGGVRAIGGKLSAKVYELFTSEEY</sequence>
<dbReference type="InterPro" id="IPR011335">
    <property type="entry name" value="Restrct_endonuc-II-like"/>
</dbReference>
<dbReference type="GO" id="GO:0048257">
    <property type="term" value="F:3'-flap endonuclease activity"/>
    <property type="evidence" value="ECO:0007669"/>
    <property type="project" value="TreeGrafter"/>
</dbReference>
<dbReference type="SMART" id="SM00891">
    <property type="entry name" value="ERCC4"/>
    <property type="match status" value="1"/>
</dbReference>
<keyword evidence="6 16" id="KW-0479">Metal-binding</keyword>
<feature type="compositionally biased region" description="Basic residues" evidence="17">
    <location>
        <begin position="550"/>
        <end position="559"/>
    </location>
</feature>
<evidence type="ECO:0000256" key="1">
    <source>
        <dbReference type="ARBA" id="ARBA00001946"/>
    </source>
</evidence>
<dbReference type="SUPFAM" id="SSF47802">
    <property type="entry name" value="DNA polymerase beta, N-terminal domain-like"/>
    <property type="match status" value="1"/>
</dbReference>
<evidence type="ECO:0000313" key="19">
    <source>
        <dbReference type="EMBL" id="KAJ7718694.1"/>
    </source>
</evidence>
<dbReference type="Gene3D" id="1.10.150.110">
    <property type="entry name" value="DNA polymerase beta, N-terminal domain-like"/>
    <property type="match status" value="1"/>
</dbReference>
<proteinExistence type="inferred from homology"/>
<comment type="subcellular location">
    <subcellularLocation>
        <location evidence="2 16">Nucleus</location>
    </subcellularLocation>
</comment>
<keyword evidence="14" id="KW-0469">Meiosis</keyword>
<dbReference type="GO" id="GO:0031573">
    <property type="term" value="P:mitotic intra-S DNA damage checkpoint signaling"/>
    <property type="evidence" value="ECO:0007669"/>
    <property type="project" value="TreeGrafter"/>
</dbReference>
<evidence type="ECO:0000256" key="12">
    <source>
        <dbReference type="ARBA" id="ARBA00023204"/>
    </source>
</evidence>
<dbReference type="InterPro" id="IPR027421">
    <property type="entry name" value="DNA_pol_lamdba_lyase_dom_sf"/>
</dbReference>
<protein>
    <recommendedName>
        <fullName evidence="4 16">Crossover junction endonuclease MUS81</fullName>
        <ecNumber evidence="16">3.1.22.-</ecNumber>
    </recommendedName>
</protein>
<dbReference type="GO" id="GO:0046872">
    <property type="term" value="F:metal ion binding"/>
    <property type="evidence" value="ECO:0007669"/>
    <property type="project" value="UniProtKB-UniRule"/>
</dbReference>
<evidence type="ECO:0000256" key="17">
    <source>
        <dbReference type="SAM" id="MobiDB-lite"/>
    </source>
</evidence>
<dbReference type="SUPFAM" id="SSF52980">
    <property type="entry name" value="Restriction endonuclease-like"/>
    <property type="match status" value="1"/>
</dbReference>
<dbReference type="EC" id="3.1.22.-" evidence="16"/>
<evidence type="ECO:0000259" key="18">
    <source>
        <dbReference type="SMART" id="SM00891"/>
    </source>
</evidence>
<dbReference type="InterPro" id="IPR006166">
    <property type="entry name" value="ERCC4_domain"/>
</dbReference>
<keyword evidence="7 16" id="KW-0255">Endonuclease</keyword>
<evidence type="ECO:0000256" key="5">
    <source>
        <dbReference type="ARBA" id="ARBA00022722"/>
    </source>
</evidence>
<evidence type="ECO:0000256" key="3">
    <source>
        <dbReference type="ARBA" id="ARBA00010015"/>
    </source>
</evidence>
<feature type="region of interest" description="Disordered" evidence="17">
    <location>
        <begin position="539"/>
        <end position="562"/>
    </location>
</feature>
<dbReference type="Pfam" id="PF14716">
    <property type="entry name" value="HHH_8"/>
    <property type="match status" value="1"/>
</dbReference>
<evidence type="ECO:0000256" key="6">
    <source>
        <dbReference type="ARBA" id="ARBA00022723"/>
    </source>
</evidence>
<comment type="caution">
    <text evidence="19">The sequence shown here is derived from an EMBL/GenBank/DDBJ whole genome shotgun (WGS) entry which is preliminary data.</text>
</comment>
<evidence type="ECO:0000313" key="20">
    <source>
        <dbReference type="Proteomes" id="UP001215280"/>
    </source>
</evidence>
<keyword evidence="13 16" id="KW-0539">Nucleus</keyword>
<comment type="subunit">
    <text evidence="16">Interacts with EME1.</text>
</comment>
<keyword evidence="10 16" id="KW-0460">Magnesium</keyword>
<keyword evidence="8 16" id="KW-0227">DNA damage</keyword>
<evidence type="ECO:0000256" key="11">
    <source>
        <dbReference type="ARBA" id="ARBA00023172"/>
    </source>
</evidence>
<dbReference type="GO" id="GO:0006308">
    <property type="term" value="P:DNA catabolic process"/>
    <property type="evidence" value="ECO:0007669"/>
    <property type="project" value="UniProtKB-UniRule"/>
</dbReference>
<evidence type="ECO:0000256" key="8">
    <source>
        <dbReference type="ARBA" id="ARBA00022763"/>
    </source>
</evidence>
<feature type="region of interest" description="Disordered" evidence="17">
    <location>
        <begin position="72"/>
        <end position="131"/>
    </location>
</feature>
<dbReference type="PANTHER" id="PTHR13451:SF0">
    <property type="entry name" value="CROSSOVER JUNCTION ENDONUCLEASE MUS81"/>
    <property type="match status" value="1"/>
</dbReference>
<evidence type="ECO:0000256" key="16">
    <source>
        <dbReference type="RuleBase" id="RU369042"/>
    </source>
</evidence>
<dbReference type="FunFam" id="3.40.50.10130:FF:000005">
    <property type="entry name" value="crossover junction endonuclease MUS81 isoform X1"/>
    <property type="match status" value="1"/>
</dbReference>
<dbReference type="GO" id="GO:0005634">
    <property type="term" value="C:nucleus"/>
    <property type="evidence" value="ECO:0007669"/>
    <property type="project" value="UniProtKB-SubCell"/>
</dbReference>
<dbReference type="Gene3D" id="1.10.150.670">
    <property type="entry name" value="Crossover junction endonuclease EME1, DNA-binding domain"/>
    <property type="match status" value="1"/>
</dbReference>
<evidence type="ECO:0000256" key="9">
    <source>
        <dbReference type="ARBA" id="ARBA00022801"/>
    </source>
</evidence>
<dbReference type="GO" id="GO:0000712">
    <property type="term" value="P:resolution of meiotic recombination intermediates"/>
    <property type="evidence" value="ECO:0007669"/>
    <property type="project" value="TreeGrafter"/>
</dbReference>
<evidence type="ECO:0000256" key="13">
    <source>
        <dbReference type="ARBA" id="ARBA00023242"/>
    </source>
</evidence>
<dbReference type="EMBL" id="JARJLG010000302">
    <property type="protein sequence ID" value="KAJ7718694.1"/>
    <property type="molecule type" value="Genomic_DNA"/>
</dbReference>
<evidence type="ECO:0000256" key="14">
    <source>
        <dbReference type="ARBA" id="ARBA00023254"/>
    </source>
</evidence>
<dbReference type="InterPro" id="IPR042530">
    <property type="entry name" value="EME1/EME2_C"/>
</dbReference>
<dbReference type="GO" id="GO:0000727">
    <property type="term" value="P:double-strand break repair via break-induced replication"/>
    <property type="evidence" value="ECO:0007669"/>
    <property type="project" value="UniProtKB-UniRule"/>
</dbReference>
<evidence type="ECO:0000256" key="2">
    <source>
        <dbReference type="ARBA" id="ARBA00004123"/>
    </source>
</evidence>
<keyword evidence="11 16" id="KW-0233">DNA recombination</keyword>
<keyword evidence="9 16" id="KW-0378">Hydrolase</keyword>
<gene>
    <name evidence="19" type="ORF">DFH07DRAFT_1011587</name>
</gene>
<feature type="domain" description="ERCC4" evidence="18">
    <location>
        <begin position="293"/>
        <end position="384"/>
    </location>
</feature>
<dbReference type="InterPro" id="IPR010996">
    <property type="entry name" value="HHH_MUS81"/>
</dbReference>
<dbReference type="CDD" id="cd20074">
    <property type="entry name" value="XPF_nuclease_Mus81"/>
    <property type="match status" value="1"/>
</dbReference>
<evidence type="ECO:0000256" key="10">
    <source>
        <dbReference type="ARBA" id="ARBA00022842"/>
    </source>
</evidence>
<keyword evidence="5 16" id="KW-0540">Nuclease</keyword>
<dbReference type="GO" id="GO:0048476">
    <property type="term" value="C:Holliday junction resolvase complex"/>
    <property type="evidence" value="ECO:0007669"/>
    <property type="project" value="UniProtKB-UniRule"/>
</dbReference>
<organism evidence="19 20">
    <name type="scientific">Mycena maculata</name>
    <dbReference type="NCBI Taxonomy" id="230809"/>
    <lineage>
        <taxon>Eukaryota</taxon>
        <taxon>Fungi</taxon>
        <taxon>Dikarya</taxon>
        <taxon>Basidiomycota</taxon>
        <taxon>Agaricomycotina</taxon>
        <taxon>Agaricomycetes</taxon>
        <taxon>Agaricomycetidae</taxon>
        <taxon>Agaricales</taxon>
        <taxon>Marasmiineae</taxon>
        <taxon>Mycenaceae</taxon>
        <taxon>Mycena</taxon>
    </lineage>
</organism>
<comment type="cofactor">
    <cofactor evidence="1 16">
        <name>Mg(2+)</name>
        <dbReference type="ChEBI" id="CHEBI:18420"/>
    </cofactor>
</comment>
<comment type="similarity">
    <text evidence="3 16">Belongs to the XPF family.</text>
</comment>
<dbReference type="GO" id="GO:0008821">
    <property type="term" value="F:crossover junction DNA endonuclease activity"/>
    <property type="evidence" value="ECO:0007669"/>
    <property type="project" value="UniProtKB-UniRule"/>
</dbReference>
<evidence type="ECO:0000256" key="4">
    <source>
        <dbReference type="ARBA" id="ARBA00017114"/>
    </source>
</evidence>
<dbReference type="PANTHER" id="PTHR13451">
    <property type="entry name" value="CLASS II CROSSOVER JUNCTION ENDONUCLEASE MUS81"/>
    <property type="match status" value="1"/>
</dbReference>
<dbReference type="AlphaFoldDB" id="A0AAD7MJ49"/>
<keyword evidence="20" id="KW-1185">Reference proteome</keyword>
<evidence type="ECO:0000256" key="7">
    <source>
        <dbReference type="ARBA" id="ARBA00022759"/>
    </source>
</evidence>
<dbReference type="Proteomes" id="UP001215280">
    <property type="component" value="Unassembled WGS sequence"/>
</dbReference>
<accession>A0AAD7MJ49</accession>
<reference evidence="19" key="1">
    <citation type="submission" date="2023-03" db="EMBL/GenBank/DDBJ databases">
        <title>Massive genome expansion in bonnet fungi (Mycena s.s.) driven by repeated elements and novel gene families across ecological guilds.</title>
        <authorList>
            <consortium name="Lawrence Berkeley National Laboratory"/>
            <person name="Harder C.B."/>
            <person name="Miyauchi S."/>
            <person name="Viragh M."/>
            <person name="Kuo A."/>
            <person name="Thoen E."/>
            <person name="Andreopoulos B."/>
            <person name="Lu D."/>
            <person name="Skrede I."/>
            <person name="Drula E."/>
            <person name="Henrissat B."/>
            <person name="Morin E."/>
            <person name="Kohler A."/>
            <person name="Barry K."/>
            <person name="LaButti K."/>
            <person name="Morin E."/>
            <person name="Salamov A."/>
            <person name="Lipzen A."/>
            <person name="Mereny Z."/>
            <person name="Hegedus B."/>
            <person name="Baldrian P."/>
            <person name="Stursova M."/>
            <person name="Weitz H."/>
            <person name="Taylor A."/>
            <person name="Grigoriev I.V."/>
            <person name="Nagy L.G."/>
            <person name="Martin F."/>
            <person name="Kauserud H."/>
        </authorList>
    </citation>
    <scope>NUCLEOTIDE SEQUENCE</scope>
    <source>
        <strain evidence="19">CBHHK188m</strain>
    </source>
</reference>
<dbReference type="Gene3D" id="3.40.50.10130">
    <property type="match status" value="1"/>
</dbReference>
<comment type="function">
    <text evidence="15 16">Interacts with EME1 to form a DNA structure-specific endonuclease with substrate preference for branched DNA structures with a 5'-end at the branch nick. Typical substrates include 3'-flap structures, D-loops, replication forks and nicked Holliday junctions. May be required in mitosis for the processing of stalled or collapsed replication fork intermediates. May be required in meiosis for the repair of meiosis-specific double strand breaks subsequent to single-end invasion (SEI).</text>
</comment>
<dbReference type="GO" id="GO:0003677">
    <property type="term" value="F:DNA binding"/>
    <property type="evidence" value="ECO:0007669"/>
    <property type="project" value="UniProtKB-UniRule"/>
</dbReference>
<keyword evidence="12 16" id="KW-0234">DNA repair</keyword>